<reference evidence="10 11" key="1">
    <citation type="submission" date="2019-08" db="EMBL/GenBank/DDBJ databases">
        <authorList>
            <person name="Dong K."/>
        </authorList>
    </citation>
    <scope>NUCLEOTIDE SEQUENCE [LARGE SCALE GENOMIC DNA]</scope>
    <source>
        <strain evidence="10 11">JCM14558</strain>
    </source>
</reference>
<feature type="domain" description="PASTA" evidence="9">
    <location>
        <begin position="729"/>
        <end position="790"/>
    </location>
</feature>
<dbReference type="Pfam" id="PF00912">
    <property type="entry name" value="Transgly"/>
    <property type="match status" value="1"/>
</dbReference>
<evidence type="ECO:0000256" key="4">
    <source>
        <dbReference type="ARBA" id="ARBA00022679"/>
    </source>
</evidence>
<keyword evidence="6" id="KW-0511">Multifunctional enzyme</keyword>
<dbReference type="Gene3D" id="3.30.10.20">
    <property type="match status" value="2"/>
</dbReference>
<dbReference type="Proteomes" id="UP000321034">
    <property type="component" value="Unassembled WGS sequence"/>
</dbReference>
<dbReference type="SMART" id="SM00740">
    <property type="entry name" value="PASTA"/>
    <property type="match status" value="2"/>
</dbReference>
<dbReference type="InterPro" id="IPR012338">
    <property type="entry name" value="Beta-lactam/transpept-like"/>
</dbReference>
<dbReference type="OrthoDB" id="9766909at2"/>
<dbReference type="GO" id="GO:0030288">
    <property type="term" value="C:outer membrane-bounded periplasmic space"/>
    <property type="evidence" value="ECO:0007669"/>
    <property type="project" value="TreeGrafter"/>
</dbReference>
<evidence type="ECO:0000256" key="6">
    <source>
        <dbReference type="ARBA" id="ARBA00023268"/>
    </source>
</evidence>
<dbReference type="GO" id="GO:0009002">
    <property type="term" value="F:serine-type D-Ala-D-Ala carboxypeptidase activity"/>
    <property type="evidence" value="ECO:0007669"/>
    <property type="project" value="UniProtKB-EC"/>
</dbReference>
<comment type="catalytic activity">
    <reaction evidence="7">
        <text>Preferential cleavage: (Ac)2-L-Lys-D-Ala-|-D-Ala. Also transpeptidation of peptidyl-alanyl moieties that are N-acyl substituents of D-alanine.</text>
        <dbReference type="EC" id="3.4.16.4"/>
    </reaction>
</comment>
<dbReference type="InterPro" id="IPR001264">
    <property type="entry name" value="Glyco_trans_51"/>
</dbReference>
<comment type="caution">
    <text evidence="10">The sequence shown here is derived from an EMBL/GenBank/DDBJ whole genome shotgun (WGS) entry which is preliminary data.</text>
</comment>
<dbReference type="CDD" id="cd06577">
    <property type="entry name" value="PASTA_pknB"/>
    <property type="match status" value="2"/>
</dbReference>
<keyword evidence="11" id="KW-1185">Reference proteome</keyword>
<dbReference type="SUPFAM" id="SSF56601">
    <property type="entry name" value="beta-lactamase/transpeptidase-like"/>
    <property type="match status" value="1"/>
</dbReference>
<dbReference type="PANTHER" id="PTHR32282:SF33">
    <property type="entry name" value="PEPTIDOGLYCAN GLYCOSYLTRANSFERASE"/>
    <property type="match status" value="1"/>
</dbReference>
<evidence type="ECO:0000313" key="11">
    <source>
        <dbReference type="Proteomes" id="UP000321034"/>
    </source>
</evidence>
<dbReference type="GO" id="GO:0008955">
    <property type="term" value="F:peptidoglycan glycosyltransferase activity"/>
    <property type="evidence" value="ECO:0007669"/>
    <property type="project" value="UniProtKB-EC"/>
</dbReference>
<dbReference type="PROSITE" id="PS51178">
    <property type="entry name" value="PASTA"/>
    <property type="match status" value="1"/>
</dbReference>
<evidence type="ECO:0000256" key="8">
    <source>
        <dbReference type="ARBA" id="ARBA00049902"/>
    </source>
</evidence>
<dbReference type="SUPFAM" id="SSF53955">
    <property type="entry name" value="Lysozyme-like"/>
    <property type="match status" value="1"/>
</dbReference>
<keyword evidence="2" id="KW-0645">Protease</keyword>
<evidence type="ECO:0000256" key="1">
    <source>
        <dbReference type="ARBA" id="ARBA00022645"/>
    </source>
</evidence>
<sequence>MPDKKRTPTGALGGLLGLVGLSVVAGVLITATVTPAIAVSGAAASSAIKIFDNMPSYLEIDELMLPTTIYTNGGDAGWVELTSFYDQNRSPVAFDEINPVAYDAILSSEDPRYYQHGGVDLIGTTRALLSNAQGGATQGGSSISQQYVKNVLIQRCERDAQAETVTADDGTVTTVKTRDEALQSCWLEATQASGVDGYERKLQEMRYAIQLEKEYSKDEILLGYLNIANFGGTTYGIDAAARYYFNVSAADLSVGQAATLAGIVQNPNTYRIDQPNNESNGAANGYAQTKTRQTYVLGRMLEDGKITQEQHDAAVAEPITPAITPAQTGCAATGATAYFCQYVVSVVRNDPAFGAESADRERALKQGGLNIYTTLDWRVQSAAQDAMAEYAPESVPGTSYGSTSVSVEATTGRVLAIAQNTKFTEDSNLAASDPAYSSIVYAGTQKNGGSDGFSAGSTFKLFTLIDWLEKGHSVNESVNGRDVPISRFTNSCTGNIVGNTWKPGNFGGGGGGYGTPMSFTAQSLNSGYVAMASQLDLCDIGKVAARMGVMGSNGEPIEVEYPTQIIGPSAVSPMAMAGAYGTVANNGVYCQPKVIDRVTNSKGEELPIPETTCEQVISPEVAATAAYALQGVMTGGGTGARANTGDGTALIGKTGTHQEWQTWMVESSSKVATAVWAGNANGTLDVFKNSYRGIGLQNIRYYIAQDVQRAANAAYGGDAFPRPDNNLVRQVLRDVPNVVGQTIDQAQSTLEAAGFSVQVGDPIDSDQPTNIVAGQSANRAASGASITISPSNGQATTIPSVAGSAPAQAVATLQAAGFTQLSGSCTVDPAAPDAGLVSGTNPGAGSVASRSTAIAIAYTAKAC</sequence>
<dbReference type="Pfam" id="PF03793">
    <property type="entry name" value="PASTA"/>
    <property type="match status" value="1"/>
</dbReference>
<evidence type="ECO:0000256" key="3">
    <source>
        <dbReference type="ARBA" id="ARBA00022676"/>
    </source>
</evidence>
<keyword evidence="5" id="KW-0378">Hydrolase</keyword>
<dbReference type="InterPro" id="IPR023346">
    <property type="entry name" value="Lysozyme-like_dom_sf"/>
</dbReference>
<dbReference type="GO" id="GO:0008658">
    <property type="term" value="F:penicillin binding"/>
    <property type="evidence" value="ECO:0007669"/>
    <property type="project" value="InterPro"/>
</dbReference>
<dbReference type="InterPro" id="IPR001460">
    <property type="entry name" value="PCN-bd_Tpept"/>
</dbReference>
<comment type="catalytic activity">
    <reaction evidence="8">
        <text>[GlcNAc-(1-&gt;4)-Mur2Ac(oyl-L-Ala-gamma-D-Glu-L-Lys-D-Ala-D-Ala)](n)-di-trans,octa-cis-undecaprenyl diphosphate + beta-D-GlcNAc-(1-&gt;4)-Mur2Ac(oyl-L-Ala-gamma-D-Glu-L-Lys-D-Ala-D-Ala)-di-trans,octa-cis-undecaprenyl diphosphate = [GlcNAc-(1-&gt;4)-Mur2Ac(oyl-L-Ala-gamma-D-Glu-L-Lys-D-Ala-D-Ala)](n+1)-di-trans,octa-cis-undecaprenyl diphosphate + di-trans,octa-cis-undecaprenyl diphosphate + H(+)</text>
        <dbReference type="Rhea" id="RHEA:23708"/>
        <dbReference type="Rhea" id="RHEA-COMP:9602"/>
        <dbReference type="Rhea" id="RHEA-COMP:9603"/>
        <dbReference type="ChEBI" id="CHEBI:15378"/>
        <dbReference type="ChEBI" id="CHEBI:58405"/>
        <dbReference type="ChEBI" id="CHEBI:60033"/>
        <dbReference type="ChEBI" id="CHEBI:78435"/>
        <dbReference type="EC" id="2.4.99.28"/>
    </reaction>
</comment>
<gene>
    <name evidence="10" type="ORF">FVP77_01765</name>
</gene>
<dbReference type="Gene3D" id="1.10.3810.10">
    <property type="entry name" value="Biosynthetic peptidoglycan transglycosylase-like"/>
    <property type="match status" value="1"/>
</dbReference>
<dbReference type="PANTHER" id="PTHR32282">
    <property type="entry name" value="BINDING PROTEIN TRANSPEPTIDASE, PUTATIVE-RELATED"/>
    <property type="match status" value="1"/>
</dbReference>
<dbReference type="InterPro" id="IPR036950">
    <property type="entry name" value="PBP_transglycosylase"/>
</dbReference>
<keyword evidence="4" id="KW-0808">Transferase</keyword>
<dbReference type="InterPro" id="IPR050396">
    <property type="entry name" value="Glycosyltr_51/Transpeptidase"/>
</dbReference>
<proteinExistence type="predicted"/>
<protein>
    <submittedName>
        <fullName evidence="10">PASTA domain-containing protein</fullName>
    </submittedName>
</protein>
<keyword evidence="1" id="KW-0121">Carboxypeptidase</keyword>
<name>A0A5C8I012_9MICO</name>
<dbReference type="Pfam" id="PF00905">
    <property type="entry name" value="Transpeptidase"/>
    <property type="match status" value="1"/>
</dbReference>
<accession>A0A5C8I012</accession>
<dbReference type="GO" id="GO:0006508">
    <property type="term" value="P:proteolysis"/>
    <property type="evidence" value="ECO:0007669"/>
    <property type="project" value="UniProtKB-KW"/>
</dbReference>
<dbReference type="EMBL" id="VRSV01000001">
    <property type="protein sequence ID" value="TXK12237.1"/>
    <property type="molecule type" value="Genomic_DNA"/>
</dbReference>
<keyword evidence="3" id="KW-0328">Glycosyltransferase</keyword>
<evidence type="ECO:0000313" key="10">
    <source>
        <dbReference type="EMBL" id="TXK12237.1"/>
    </source>
</evidence>
<evidence type="ECO:0000256" key="5">
    <source>
        <dbReference type="ARBA" id="ARBA00022801"/>
    </source>
</evidence>
<evidence type="ECO:0000256" key="7">
    <source>
        <dbReference type="ARBA" id="ARBA00034000"/>
    </source>
</evidence>
<dbReference type="RefSeq" id="WP_147892977.1">
    <property type="nucleotide sequence ID" value="NZ_BAAANR010000001.1"/>
</dbReference>
<organism evidence="10 11">
    <name type="scientific">Microbacterium hatanonis</name>
    <dbReference type="NCBI Taxonomy" id="404366"/>
    <lineage>
        <taxon>Bacteria</taxon>
        <taxon>Bacillati</taxon>
        <taxon>Actinomycetota</taxon>
        <taxon>Actinomycetes</taxon>
        <taxon>Micrococcales</taxon>
        <taxon>Microbacteriaceae</taxon>
        <taxon>Microbacterium</taxon>
    </lineage>
</organism>
<dbReference type="Gene3D" id="3.40.710.10">
    <property type="entry name" value="DD-peptidase/beta-lactamase superfamily"/>
    <property type="match status" value="1"/>
</dbReference>
<dbReference type="AlphaFoldDB" id="A0A5C8I012"/>
<evidence type="ECO:0000256" key="2">
    <source>
        <dbReference type="ARBA" id="ARBA00022670"/>
    </source>
</evidence>
<evidence type="ECO:0000259" key="9">
    <source>
        <dbReference type="PROSITE" id="PS51178"/>
    </source>
</evidence>
<dbReference type="InterPro" id="IPR005543">
    <property type="entry name" value="PASTA_dom"/>
</dbReference>
<dbReference type="GO" id="GO:0009252">
    <property type="term" value="P:peptidoglycan biosynthetic process"/>
    <property type="evidence" value="ECO:0007669"/>
    <property type="project" value="TreeGrafter"/>
</dbReference>